<organism evidence="10 11">
    <name type="scientific">Lutimaribacter marinistellae</name>
    <dbReference type="NCBI Taxonomy" id="1820329"/>
    <lineage>
        <taxon>Bacteria</taxon>
        <taxon>Pseudomonadati</taxon>
        <taxon>Pseudomonadota</taxon>
        <taxon>Alphaproteobacteria</taxon>
        <taxon>Rhodobacterales</taxon>
        <taxon>Roseobacteraceae</taxon>
        <taxon>Lutimaribacter</taxon>
    </lineage>
</organism>
<evidence type="ECO:0000256" key="8">
    <source>
        <dbReference type="RuleBase" id="RU365103"/>
    </source>
</evidence>
<keyword evidence="5 8" id="KW-0808">Transferase</keyword>
<dbReference type="Gene3D" id="3.40.50.11720">
    <property type="entry name" value="3-Deoxy-D-manno-octulosonic-acid transferase, N-terminal domain"/>
    <property type="match status" value="1"/>
</dbReference>
<proteinExistence type="inferred from homology"/>
<dbReference type="SUPFAM" id="SSF53756">
    <property type="entry name" value="UDP-Glycosyltransferase/glycogen phosphorylase"/>
    <property type="match status" value="1"/>
</dbReference>
<evidence type="ECO:0000256" key="7">
    <source>
        <dbReference type="ARBA" id="ARBA00049183"/>
    </source>
</evidence>
<evidence type="ECO:0000256" key="2">
    <source>
        <dbReference type="ARBA" id="ARBA00004713"/>
    </source>
</evidence>
<evidence type="ECO:0000256" key="1">
    <source>
        <dbReference type="ARBA" id="ARBA00003394"/>
    </source>
</evidence>
<dbReference type="EMBL" id="JBHRXI010000001">
    <property type="protein sequence ID" value="MFC3612181.1"/>
    <property type="molecule type" value="Genomic_DNA"/>
</dbReference>
<keyword evidence="8" id="KW-1003">Cell membrane</keyword>
<dbReference type="EC" id="2.4.99.12" evidence="3 8"/>
<dbReference type="GO" id="GO:0016740">
    <property type="term" value="F:transferase activity"/>
    <property type="evidence" value="ECO:0007669"/>
    <property type="project" value="UniProtKB-KW"/>
</dbReference>
<comment type="similarity">
    <text evidence="8">Belongs to the glycosyltransferase group 1 family.</text>
</comment>
<dbReference type="RefSeq" id="WP_386733373.1">
    <property type="nucleotide sequence ID" value="NZ_JBHRXI010000001.1"/>
</dbReference>
<accession>A0ABV7T9B8</accession>
<reference evidence="11" key="1">
    <citation type="journal article" date="2019" name="Int. J. Syst. Evol. Microbiol.">
        <title>The Global Catalogue of Microorganisms (GCM) 10K type strain sequencing project: providing services to taxonomists for standard genome sequencing and annotation.</title>
        <authorList>
            <consortium name="The Broad Institute Genomics Platform"/>
            <consortium name="The Broad Institute Genome Sequencing Center for Infectious Disease"/>
            <person name="Wu L."/>
            <person name="Ma J."/>
        </authorList>
    </citation>
    <scope>NUCLEOTIDE SEQUENCE [LARGE SCALE GENOMIC DNA]</scope>
    <source>
        <strain evidence="11">KCTC 42911</strain>
    </source>
</reference>
<comment type="function">
    <text evidence="1 8">Involved in lipopolysaccharide (LPS) biosynthesis. Catalyzes the transfer of 3-deoxy-D-manno-octulosonate (Kdo) residue(s) from CMP-Kdo to lipid IV(A), the tetraacyldisaccharide-1,4'-bisphosphate precursor of lipid A.</text>
</comment>
<gene>
    <name evidence="10" type="ORF">ACFORG_00290</name>
</gene>
<evidence type="ECO:0000256" key="6">
    <source>
        <dbReference type="ARBA" id="ARBA00031445"/>
    </source>
</evidence>
<comment type="catalytic activity">
    <reaction evidence="7 8">
        <text>lipid IVA (E. coli) + CMP-3-deoxy-beta-D-manno-octulosonate = alpha-Kdo-(2-&gt;6)-lipid IVA (E. coli) + CMP + H(+)</text>
        <dbReference type="Rhea" id="RHEA:28066"/>
        <dbReference type="ChEBI" id="CHEBI:15378"/>
        <dbReference type="ChEBI" id="CHEBI:58603"/>
        <dbReference type="ChEBI" id="CHEBI:60364"/>
        <dbReference type="ChEBI" id="CHEBI:60377"/>
        <dbReference type="ChEBI" id="CHEBI:85987"/>
        <dbReference type="EC" id="2.4.99.12"/>
    </reaction>
</comment>
<dbReference type="Proteomes" id="UP001595629">
    <property type="component" value="Unassembled WGS sequence"/>
</dbReference>
<comment type="subcellular location">
    <subcellularLocation>
        <location evidence="8">Cell membrane</location>
    </subcellularLocation>
</comment>
<sequence length="409" mass="44383">MPRSLSLAAYRALSWRGGAVGDVATSGRPDGELLWLHVAAPDRLSAVNDLCRRLLSQRTGLNLLLTSPEGSDKADWGGAIAPLMPLPPDQPGVVRSFLNHWRPDAALWVGGGLQPLLLSQAAARGMAMILTDVQSGDLVLRKRRWLPDLARATLDVFDHIRVTDEETGRAIRRTGIPGSKVALTPLLQVGASPQPWPEDELVEITRIFAGRPVWLAAWTQPKEFISVLSAHRHALRLLHRLLLVIHVADPAEAAPLRDRLRDMDLRCADWDAGEEIEDNTQVILSAHGEDLGLWYRVSPLTFLGSSLEPGGGGKDPLTAAALGSALLHGPDTGEYRALYRRLTKAGAARCVRDGDGLGRAVVELLAPDRAATMALAGWQVVTEGAEAMDSLIDLVQDRLDRRKADNART</sequence>
<comment type="pathway">
    <text evidence="2 8">Bacterial outer membrane biogenesis; LPS core biosynthesis.</text>
</comment>
<evidence type="ECO:0000256" key="5">
    <source>
        <dbReference type="ARBA" id="ARBA00022679"/>
    </source>
</evidence>
<dbReference type="Pfam" id="PF04413">
    <property type="entry name" value="Glycos_transf_N"/>
    <property type="match status" value="1"/>
</dbReference>
<evidence type="ECO:0000313" key="10">
    <source>
        <dbReference type="EMBL" id="MFC3612181.1"/>
    </source>
</evidence>
<dbReference type="PANTHER" id="PTHR42755">
    <property type="entry name" value="3-DEOXY-MANNO-OCTULOSONATE CYTIDYLYLTRANSFERASE"/>
    <property type="match status" value="1"/>
</dbReference>
<dbReference type="InterPro" id="IPR039901">
    <property type="entry name" value="Kdotransferase"/>
</dbReference>
<comment type="caution">
    <text evidence="10">The sequence shown here is derived from an EMBL/GenBank/DDBJ whole genome shotgun (WGS) entry which is preliminary data.</text>
</comment>
<name>A0ABV7T9B8_9RHOB</name>
<keyword evidence="11" id="KW-1185">Reference proteome</keyword>
<protein>
    <recommendedName>
        <fullName evidence="4 8">3-deoxy-D-manno-octulosonic acid transferase</fullName>
        <shortName evidence="8">Kdo transferase</shortName>
        <ecNumber evidence="3 8">2.4.99.12</ecNumber>
    </recommendedName>
    <alternativeName>
        <fullName evidence="6 8">Lipid IV(A) 3-deoxy-D-manno-octulosonic acid transferase</fullName>
    </alternativeName>
</protein>
<dbReference type="PANTHER" id="PTHR42755:SF1">
    <property type="entry name" value="3-DEOXY-D-MANNO-OCTULOSONIC ACID TRANSFERASE, MITOCHONDRIAL-RELATED"/>
    <property type="match status" value="1"/>
</dbReference>
<feature type="domain" description="3-deoxy-D-manno-octulosonic-acid transferase N-terminal" evidence="9">
    <location>
        <begin position="29"/>
        <end position="184"/>
    </location>
</feature>
<evidence type="ECO:0000313" key="11">
    <source>
        <dbReference type="Proteomes" id="UP001595629"/>
    </source>
</evidence>
<dbReference type="InterPro" id="IPR007507">
    <property type="entry name" value="Glycos_transf_N"/>
</dbReference>
<keyword evidence="8" id="KW-0472">Membrane</keyword>
<evidence type="ECO:0000259" key="9">
    <source>
        <dbReference type="Pfam" id="PF04413"/>
    </source>
</evidence>
<dbReference type="Gene3D" id="3.40.50.2000">
    <property type="entry name" value="Glycogen Phosphorylase B"/>
    <property type="match status" value="1"/>
</dbReference>
<dbReference type="InterPro" id="IPR038107">
    <property type="entry name" value="Glycos_transf_N_sf"/>
</dbReference>
<evidence type="ECO:0000256" key="3">
    <source>
        <dbReference type="ARBA" id="ARBA00012621"/>
    </source>
</evidence>
<keyword evidence="8" id="KW-0448">Lipopolysaccharide biosynthesis</keyword>
<evidence type="ECO:0000256" key="4">
    <source>
        <dbReference type="ARBA" id="ARBA00019077"/>
    </source>
</evidence>